<dbReference type="Pfam" id="PF19916">
    <property type="entry name" value="VMAP-M0"/>
    <property type="match status" value="1"/>
</dbReference>
<evidence type="ECO:0000259" key="2">
    <source>
        <dbReference type="Pfam" id="PF20028"/>
    </source>
</evidence>
<sequence>MNGVPPGDGPDRTRSDIQNEIAEILVRSHAFGSVGERDGLIRAVGARYHRDLPVEPIQHDMTHLRLIVRTCAGADCLALLVDEARIRLAEPSTLRLLQLVDEWDGVQNFTDDEWRTIRDILQQVDIARVSNINELFRRAVRSRLPAPPAHCRSPWHIFVHLAGLNADDQGVPLFMVFLWQVADAVEDAVGRPLKHLVNQLGQKWGITAALQRRLWAQPLPEAGPAQSMLLILIDQHPLHQNRFTVTYWYQWDPERWAPHRGADQVVDRAMLEAAVRGIVETVESQWPLDGGPLRLEFVLPMMLLNLPVERWSKEIDPDDGPVPFYRHYPVVVRSLDRIQERTRHRVWRRRWRVLREAPGTTVCLYSVGDPPRLEQDIVLDERVVSLVLSASPEQPNGAREIRVAIRTGVPVLLWHREGTPDRLFRQAVQDLLAYGGIVELPDRAQRLRITSSRDDDDLADTGRNLVLLWDDPSRLPDELGPPAPGGGINP</sequence>
<dbReference type="InterPro" id="IPR045555">
    <property type="entry name" value="VMAP-M0"/>
</dbReference>
<dbReference type="AlphaFoldDB" id="A0A561W9X9"/>
<name>A0A561W9X9_ACTTI</name>
<accession>A0A561W9X9</accession>
<feature type="domain" description="vWA-MoxR associated protein middle region 0" evidence="1">
    <location>
        <begin position="109"/>
        <end position="213"/>
    </location>
</feature>
<comment type="caution">
    <text evidence="3">The sequence shown here is derived from an EMBL/GenBank/DDBJ whole genome shotgun (WGS) entry which is preliminary data.</text>
</comment>
<gene>
    <name evidence="3" type="ORF">FHX34_103192</name>
</gene>
<evidence type="ECO:0000313" key="4">
    <source>
        <dbReference type="Proteomes" id="UP000320239"/>
    </source>
</evidence>
<dbReference type="InterPro" id="IPR045450">
    <property type="entry name" value="VMAP_C"/>
</dbReference>
<dbReference type="Proteomes" id="UP000320239">
    <property type="component" value="Unassembled WGS sequence"/>
</dbReference>
<proteinExistence type="predicted"/>
<reference evidence="3 4" key="1">
    <citation type="submission" date="2019-06" db="EMBL/GenBank/DDBJ databases">
        <title>Sequencing the genomes of 1000 actinobacteria strains.</title>
        <authorList>
            <person name="Klenk H.-P."/>
        </authorList>
    </citation>
    <scope>NUCLEOTIDE SEQUENCE [LARGE SCALE GENOMIC DNA]</scope>
    <source>
        <strain evidence="3 4">DSM 43866</strain>
    </source>
</reference>
<dbReference type="EMBL" id="VIWY01000003">
    <property type="protein sequence ID" value="TWG20663.1"/>
    <property type="molecule type" value="Genomic_DNA"/>
</dbReference>
<protein>
    <submittedName>
        <fullName evidence="3">Uncharacterized protein</fullName>
    </submittedName>
</protein>
<evidence type="ECO:0000259" key="1">
    <source>
        <dbReference type="Pfam" id="PF19916"/>
    </source>
</evidence>
<keyword evidence="4" id="KW-1185">Reference proteome</keyword>
<organism evidence="3 4">
    <name type="scientific">Actinoplanes teichomyceticus</name>
    <dbReference type="NCBI Taxonomy" id="1867"/>
    <lineage>
        <taxon>Bacteria</taxon>
        <taxon>Bacillati</taxon>
        <taxon>Actinomycetota</taxon>
        <taxon>Actinomycetes</taxon>
        <taxon>Micromonosporales</taxon>
        <taxon>Micromonosporaceae</taxon>
        <taxon>Actinoplanes</taxon>
    </lineage>
</organism>
<dbReference type="Pfam" id="PF20028">
    <property type="entry name" value="VMAP-C"/>
    <property type="match status" value="1"/>
</dbReference>
<evidence type="ECO:0000313" key="3">
    <source>
        <dbReference type="EMBL" id="TWG20663.1"/>
    </source>
</evidence>
<feature type="domain" description="vWA-MoxR associated protein C-terminal" evidence="2">
    <location>
        <begin position="242"/>
        <end position="472"/>
    </location>
</feature>